<dbReference type="Pfam" id="PF14534">
    <property type="entry name" value="DUF4440"/>
    <property type="match status" value="1"/>
</dbReference>
<dbReference type="RefSeq" id="WP_173238701.1">
    <property type="nucleotide sequence ID" value="NZ_AP022841.1"/>
</dbReference>
<dbReference type="InterPro" id="IPR027843">
    <property type="entry name" value="DUF4440"/>
</dbReference>
<dbReference type="SUPFAM" id="SSF54427">
    <property type="entry name" value="NTF2-like"/>
    <property type="match status" value="1"/>
</dbReference>
<dbReference type="InterPro" id="IPR032710">
    <property type="entry name" value="NTF2-like_dom_sf"/>
</dbReference>
<feature type="domain" description="DUF4440" evidence="1">
    <location>
        <begin position="69"/>
        <end position="159"/>
    </location>
</feature>
<protein>
    <recommendedName>
        <fullName evidence="1">DUF4440 domain-containing protein</fullName>
    </recommendedName>
</protein>
<dbReference type="Proteomes" id="UP000502894">
    <property type="component" value="Plasmid ptum19329-2 dna"/>
</dbReference>
<dbReference type="Gene3D" id="3.10.450.50">
    <property type="match status" value="1"/>
</dbReference>
<name>A0A6F8TAS0_9GAMM</name>
<organism evidence="2 3">
    <name type="scientific">Legionella antarctica</name>
    <dbReference type="NCBI Taxonomy" id="2708020"/>
    <lineage>
        <taxon>Bacteria</taxon>
        <taxon>Pseudomonadati</taxon>
        <taxon>Pseudomonadota</taxon>
        <taxon>Gammaproteobacteria</taxon>
        <taxon>Legionellales</taxon>
        <taxon>Legionellaceae</taxon>
        <taxon>Legionella</taxon>
    </lineage>
</organism>
<dbReference type="EMBL" id="AP022841">
    <property type="protein sequence ID" value="BCA97333.1"/>
    <property type="molecule type" value="Genomic_DNA"/>
</dbReference>
<geneLocation type="plasmid" evidence="3">
    <name>ptum19329-2 dna</name>
</geneLocation>
<dbReference type="KEGG" id="lant:TUM19329_36940"/>
<evidence type="ECO:0000313" key="3">
    <source>
        <dbReference type="Proteomes" id="UP000502894"/>
    </source>
</evidence>
<keyword evidence="3" id="KW-1185">Reference proteome</keyword>
<proteinExistence type="predicted"/>
<accession>A0A6F8TAS0</accession>
<gene>
    <name evidence="2" type="ORF">TUM19329_36940</name>
</gene>
<evidence type="ECO:0000313" key="2">
    <source>
        <dbReference type="EMBL" id="BCA97333.1"/>
    </source>
</evidence>
<evidence type="ECO:0000259" key="1">
    <source>
        <dbReference type="Pfam" id="PF14534"/>
    </source>
</evidence>
<keyword evidence="2" id="KW-0614">Plasmid</keyword>
<reference evidence="2" key="1">
    <citation type="journal article" date="2020" name="Microbiol. Resour. Announc.">
        <title>Complete Genome Sequence of Novel Psychrotolerant Legionella Strain TUM19329, Isolated from Antarctic Lake Sediment.</title>
        <authorList>
            <person name="Shimada S."/>
            <person name="Nakai R."/>
            <person name="Aoki K."/>
            <person name="Shimoeda N."/>
            <person name="Ohno G."/>
            <person name="Miyazaki Y."/>
            <person name="Kudoh S."/>
            <person name="Imura S."/>
            <person name="Watanabe K."/>
            <person name="Ishii Y."/>
            <person name="Tateda K."/>
        </authorList>
    </citation>
    <scope>NUCLEOTIDE SEQUENCE [LARGE SCALE GENOMIC DNA]</scope>
    <source>
        <strain evidence="2">TUM19329</strain>
        <plasmid evidence="2">pTUM19329-2</plasmid>
    </source>
</reference>
<dbReference type="AlphaFoldDB" id="A0A6F8TAS0"/>
<sequence length="168" mass="19448">MEINRVIFCDSIRPQTHRFAEATNPRSLLNKRILKICYYQTNILSPKINMNDSLTKLIIELEEKLLERTDSFHSLVDLIDDEFIEIGSSANEYNKAAVADWLNSNDQSERIGSSFKTLRLSEDLVLLTYISSIKDTPLSEIKKAARSSIWRLRNNKWSMIFHQGTPIK</sequence>